<protein>
    <submittedName>
        <fullName evidence="1">Uncharacterized protein</fullName>
    </submittedName>
</protein>
<organism evidence="1 2">
    <name type="scientific">Dothistroma septosporum (strain NZE10 / CBS 128990)</name>
    <name type="common">Red band needle blight fungus</name>
    <name type="synonym">Mycosphaerella pini</name>
    <dbReference type="NCBI Taxonomy" id="675120"/>
    <lineage>
        <taxon>Eukaryota</taxon>
        <taxon>Fungi</taxon>
        <taxon>Dikarya</taxon>
        <taxon>Ascomycota</taxon>
        <taxon>Pezizomycotina</taxon>
        <taxon>Dothideomycetes</taxon>
        <taxon>Dothideomycetidae</taxon>
        <taxon>Mycosphaerellales</taxon>
        <taxon>Mycosphaerellaceae</taxon>
        <taxon>Dothistroma</taxon>
    </lineage>
</organism>
<reference evidence="1 2" key="2">
    <citation type="journal article" date="2012" name="PLoS Pathog.">
        <title>Diverse lifestyles and strategies of plant pathogenesis encoded in the genomes of eighteen Dothideomycetes fungi.</title>
        <authorList>
            <person name="Ohm R.A."/>
            <person name="Feau N."/>
            <person name="Henrissat B."/>
            <person name="Schoch C.L."/>
            <person name="Horwitz B.A."/>
            <person name="Barry K.W."/>
            <person name="Condon B.J."/>
            <person name="Copeland A.C."/>
            <person name="Dhillon B."/>
            <person name="Glaser F."/>
            <person name="Hesse C.N."/>
            <person name="Kosti I."/>
            <person name="LaButti K."/>
            <person name="Lindquist E.A."/>
            <person name="Lucas S."/>
            <person name="Salamov A.A."/>
            <person name="Bradshaw R.E."/>
            <person name="Ciuffetti L."/>
            <person name="Hamelin R.C."/>
            <person name="Kema G.H.J."/>
            <person name="Lawrence C."/>
            <person name="Scott J.A."/>
            <person name="Spatafora J.W."/>
            <person name="Turgeon B.G."/>
            <person name="de Wit P.J.G.M."/>
            <person name="Zhong S."/>
            <person name="Goodwin S.B."/>
            <person name="Grigoriev I.V."/>
        </authorList>
    </citation>
    <scope>NUCLEOTIDE SEQUENCE [LARGE SCALE GENOMIC DNA]</scope>
    <source>
        <strain evidence="2">NZE10 / CBS 128990</strain>
    </source>
</reference>
<dbReference type="EMBL" id="KB446546">
    <property type="protein sequence ID" value="EME38737.1"/>
    <property type="molecule type" value="Genomic_DNA"/>
</dbReference>
<evidence type="ECO:0000313" key="2">
    <source>
        <dbReference type="Proteomes" id="UP000016933"/>
    </source>
</evidence>
<sequence length="353" mass="39136">MLDTELNDEEHSVSLDRLDAVASLYEHGTVSPTVKDNAASALLRWLTETCDLLVSEQHDRLHAIRGICGNLSISLPRPDYALPVDELWKRISSLRLTSIPYWTIDTQGMPDPACLMLLAGLQKLESGTGDVSWVLDMSRLSGKIYSKYRFLAATTSAVIMPMSSLFLPERLNAQELGCHGQVLCDISSVACRSAWPSPERKPENHGHMWVKLDLLPWLNCCQTFAVDHEWDDGQAQDLHLMELLAPRNSPGEWDVDHQQLANLSRSSTSAEGKSVLDEGTDGSLYVSSTSRLFDFHRTNKGVQLAVTLDSQFCWIPSHASVGDRLCVLYGAPFVLCSGRVERIAIVSLAMHTC</sequence>
<gene>
    <name evidence="1" type="ORF">DOTSEDRAFT_180608</name>
</gene>
<dbReference type="AlphaFoldDB" id="M2XGY3"/>
<evidence type="ECO:0000313" key="1">
    <source>
        <dbReference type="EMBL" id="EME38737.1"/>
    </source>
</evidence>
<name>M2XGY3_DOTSN</name>
<accession>M2XGY3</accession>
<proteinExistence type="predicted"/>
<reference evidence="2" key="1">
    <citation type="journal article" date="2012" name="PLoS Genet.">
        <title>The genomes of the fungal plant pathogens Cladosporium fulvum and Dothistroma septosporum reveal adaptation to different hosts and lifestyles but also signatures of common ancestry.</title>
        <authorList>
            <person name="de Wit P.J.G.M."/>
            <person name="van der Burgt A."/>
            <person name="Oekmen B."/>
            <person name="Stergiopoulos I."/>
            <person name="Abd-Elsalam K.A."/>
            <person name="Aerts A.L."/>
            <person name="Bahkali A.H."/>
            <person name="Beenen H.G."/>
            <person name="Chettri P."/>
            <person name="Cox M.P."/>
            <person name="Datema E."/>
            <person name="de Vries R.P."/>
            <person name="Dhillon B."/>
            <person name="Ganley A.R."/>
            <person name="Griffiths S.A."/>
            <person name="Guo Y."/>
            <person name="Hamelin R.C."/>
            <person name="Henrissat B."/>
            <person name="Kabir M.S."/>
            <person name="Jashni M.K."/>
            <person name="Kema G."/>
            <person name="Klaubauf S."/>
            <person name="Lapidus A."/>
            <person name="Levasseur A."/>
            <person name="Lindquist E."/>
            <person name="Mehrabi R."/>
            <person name="Ohm R.A."/>
            <person name="Owen T.J."/>
            <person name="Salamov A."/>
            <person name="Schwelm A."/>
            <person name="Schijlen E."/>
            <person name="Sun H."/>
            <person name="van den Burg H.A."/>
            <person name="van Ham R.C.H.J."/>
            <person name="Zhang S."/>
            <person name="Goodwin S.B."/>
            <person name="Grigoriev I.V."/>
            <person name="Collemare J."/>
            <person name="Bradshaw R.E."/>
        </authorList>
    </citation>
    <scope>NUCLEOTIDE SEQUENCE [LARGE SCALE GENOMIC DNA]</scope>
    <source>
        <strain evidence="2">NZE10 / CBS 128990</strain>
    </source>
</reference>
<dbReference type="HOGENOM" id="CLU_786556_0_0_1"/>
<keyword evidence="2" id="KW-1185">Reference proteome</keyword>
<feature type="non-terminal residue" evidence="1">
    <location>
        <position position="353"/>
    </location>
</feature>
<dbReference type="Proteomes" id="UP000016933">
    <property type="component" value="Unassembled WGS sequence"/>
</dbReference>